<evidence type="ECO:0000256" key="3">
    <source>
        <dbReference type="ARBA" id="ARBA00022737"/>
    </source>
</evidence>
<feature type="region of interest" description="Disordered" evidence="5">
    <location>
        <begin position="36"/>
        <end position="97"/>
    </location>
</feature>
<dbReference type="SMART" id="SM00320">
    <property type="entry name" value="WD40"/>
    <property type="match status" value="5"/>
</dbReference>
<comment type="caution">
    <text evidence="6">The sequence shown here is derived from an EMBL/GenBank/DDBJ whole genome shotgun (WGS) entry which is preliminary data.</text>
</comment>
<feature type="compositionally biased region" description="Acidic residues" evidence="5">
    <location>
        <begin position="47"/>
        <end position="60"/>
    </location>
</feature>
<dbReference type="GO" id="GO:0005634">
    <property type="term" value="C:nucleus"/>
    <property type="evidence" value="ECO:0007669"/>
    <property type="project" value="TreeGrafter"/>
</dbReference>
<reference evidence="6" key="1">
    <citation type="submission" date="2021-01" db="EMBL/GenBank/DDBJ databases">
        <authorList>
            <person name="Li R."/>
            <person name="Bekaert M."/>
        </authorList>
    </citation>
    <scope>NUCLEOTIDE SEQUENCE</scope>
    <source>
        <strain evidence="6">Farmed</strain>
    </source>
</reference>
<evidence type="ECO:0000256" key="5">
    <source>
        <dbReference type="SAM" id="MobiDB-lite"/>
    </source>
</evidence>
<evidence type="ECO:0000313" key="7">
    <source>
        <dbReference type="Proteomes" id="UP000597762"/>
    </source>
</evidence>
<organism evidence="6 7">
    <name type="scientific">Acanthosepion pharaonis</name>
    <name type="common">Pharaoh cuttlefish</name>
    <name type="synonym">Sepia pharaonis</name>
    <dbReference type="NCBI Taxonomy" id="158019"/>
    <lineage>
        <taxon>Eukaryota</taxon>
        <taxon>Metazoa</taxon>
        <taxon>Spiralia</taxon>
        <taxon>Lophotrochozoa</taxon>
        <taxon>Mollusca</taxon>
        <taxon>Cephalopoda</taxon>
        <taxon>Coleoidea</taxon>
        <taxon>Decapodiformes</taxon>
        <taxon>Sepiida</taxon>
        <taxon>Sepiina</taxon>
        <taxon>Sepiidae</taxon>
        <taxon>Acanthosepion</taxon>
    </lineage>
</organism>
<dbReference type="InterPro" id="IPR001680">
    <property type="entry name" value="WD40_rpt"/>
</dbReference>
<feature type="repeat" description="WD" evidence="4">
    <location>
        <begin position="389"/>
        <end position="431"/>
    </location>
</feature>
<dbReference type="GO" id="GO:0006364">
    <property type="term" value="P:rRNA processing"/>
    <property type="evidence" value="ECO:0007669"/>
    <property type="project" value="InterPro"/>
</dbReference>
<dbReference type="Gene3D" id="2.130.10.10">
    <property type="entry name" value="YVTN repeat-like/Quinoprotein amine dehydrogenase"/>
    <property type="match status" value="2"/>
</dbReference>
<gene>
    <name evidence="6" type="ORF">SPHA_50823</name>
</gene>
<dbReference type="Proteomes" id="UP000597762">
    <property type="component" value="Unassembled WGS sequence"/>
</dbReference>
<dbReference type="InterPro" id="IPR020472">
    <property type="entry name" value="WD40_PAC1"/>
</dbReference>
<feature type="repeat" description="WD" evidence="4">
    <location>
        <begin position="303"/>
        <end position="345"/>
    </location>
</feature>
<dbReference type="PROSITE" id="PS50082">
    <property type="entry name" value="WD_REPEATS_2"/>
    <property type="match status" value="3"/>
</dbReference>
<dbReference type="InterPro" id="IPR036322">
    <property type="entry name" value="WD40_repeat_dom_sf"/>
</dbReference>
<dbReference type="PANTHER" id="PTHR14091:SF0">
    <property type="entry name" value="PERIODIC TRYPTOPHAN PROTEIN 1 HOMOLOG"/>
    <property type="match status" value="1"/>
</dbReference>
<sequence>MNAVPCLTWIKRGVAKSNPDKVQLDKEILRRIIEETKEEIKEHEDGENGEGTDEEAEVDAIADKKQTKGSPSEVGPSTSGEGSSSSNEKVTKRKLDDSDMDLDDADIIDKYGLDDYDDEDVYFQQGIGNIVYYADNDEDPYLSKDDPEDSDEEDFEIQATDNLLAVGCSQKDSCLLEFYVYDEPGNCLFVHHDIILPSFPLAVEWLDFDPSDDKPGNFVAVGSMASTIDIWDVDLMNSLEPVMVLGNKKSQKKNKKKGSVLGHTDSVIDLSWNQNARNVLSSASADCTVGLWDLSEAKAVASIRKHEDKVQCVNWHPAESQTLLTGGFDNTVRLFDCRDASYNHKTWNFGGEIEATVWNHFNPFYFYASTNTGHVYYTDVRQAKPVYSLSAHNTSASCLALCPTIPELLLTASEDKTVKIWNVKDNQPKLVVTKDMGLGGIMCVLPCPDSPFVFAIGGEKNMKVLDIRQSSEVREYFNTGESSGICLDGTKIDEKEDEEDMLVKRTISNVISAGIGLYPLFTVTTAPRGRLCTFEY</sequence>
<feature type="compositionally biased region" description="Basic and acidic residues" evidence="5">
    <location>
        <begin position="36"/>
        <end position="46"/>
    </location>
</feature>
<keyword evidence="7" id="KW-1185">Reference proteome</keyword>
<keyword evidence="1" id="KW-0597">Phosphoprotein</keyword>
<accession>A0A812DCD3</accession>
<feature type="repeat" description="WD" evidence="4">
    <location>
        <begin position="260"/>
        <end position="302"/>
    </location>
</feature>
<dbReference type="AlphaFoldDB" id="A0A812DCD3"/>
<dbReference type="PROSITE" id="PS50294">
    <property type="entry name" value="WD_REPEATS_REGION"/>
    <property type="match status" value="3"/>
</dbReference>
<dbReference type="PRINTS" id="PR00320">
    <property type="entry name" value="GPROTEINBRPT"/>
</dbReference>
<feature type="compositionally biased region" description="Low complexity" evidence="5">
    <location>
        <begin position="69"/>
        <end position="86"/>
    </location>
</feature>
<evidence type="ECO:0000256" key="2">
    <source>
        <dbReference type="ARBA" id="ARBA00022574"/>
    </source>
</evidence>
<keyword evidence="3" id="KW-0677">Repeat</keyword>
<name>A0A812DCD3_ACAPH</name>
<dbReference type="SUPFAM" id="SSF50978">
    <property type="entry name" value="WD40 repeat-like"/>
    <property type="match status" value="1"/>
</dbReference>
<dbReference type="InterPro" id="IPR044285">
    <property type="entry name" value="PWP1"/>
</dbReference>
<dbReference type="InterPro" id="IPR015943">
    <property type="entry name" value="WD40/YVTN_repeat-like_dom_sf"/>
</dbReference>
<evidence type="ECO:0000256" key="1">
    <source>
        <dbReference type="ARBA" id="ARBA00022553"/>
    </source>
</evidence>
<proteinExistence type="predicted"/>
<keyword evidence="2 4" id="KW-0853">WD repeat</keyword>
<dbReference type="InterPro" id="IPR019775">
    <property type="entry name" value="WD40_repeat_CS"/>
</dbReference>
<dbReference type="Pfam" id="PF00400">
    <property type="entry name" value="WD40"/>
    <property type="match status" value="3"/>
</dbReference>
<dbReference type="PANTHER" id="PTHR14091">
    <property type="entry name" value="PERIODIC TRYPTOPHAN PROTEIN 1"/>
    <property type="match status" value="1"/>
</dbReference>
<protein>
    <submittedName>
        <fullName evidence="6">PWP1</fullName>
    </submittedName>
</protein>
<dbReference type="EMBL" id="CAHIKZ030003021">
    <property type="protein sequence ID" value="CAE1295223.1"/>
    <property type="molecule type" value="Genomic_DNA"/>
</dbReference>
<dbReference type="PROSITE" id="PS00678">
    <property type="entry name" value="WD_REPEATS_1"/>
    <property type="match status" value="2"/>
</dbReference>
<evidence type="ECO:0000256" key="4">
    <source>
        <dbReference type="PROSITE-ProRule" id="PRU00221"/>
    </source>
</evidence>
<dbReference type="OrthoDB" id="270624at2759"/>
<evidence type="ECO:0000313" key="6">
    <source>
        <dbReference type="EMBL" id="CAE1295223.1"/>
    </source>
</evidence>